<proteinExistence type="inferred from homology"/>
<keyword evidence="4" id="KW-0830">Ubiquinone</keyword>
<feature type="non-terminal residue" evidence="4">
    <location>
        <position position="1"/>
    </location>
</feature>
<evidence type="ECO:0000313" key="5">
    <source>
        <dbReference type="Proteomes" id="UP000799538"/>
    </source>
</evidence>
<dbReference type="InterPro" id="IPR008979">
    <property type="entry name" value="Galactose-bd-like_sf"/>
</dbReference>
<evidence type="ECO:0000313" key="4">
    <source>
        <dbReference type="EMBL" id="KAF2223028.1"/>
    </source>
</evidence>
<organism evidence="4 5">
    <name type="scientific">Elsinoe ampelina</name>
    <dbReference type="NCBI Taxonomy" id="302913"/>
    <lineage>
        <taxon>Eukaryota</taxon>
        <taxon>Fungi</taxon>
        <taxon>Dikarya</taxon>
        <taxon>Ascomycota</taxon>
        <taxon>Pezizomycotina</taxon>
        <taxon>Dothideomycetes</taxon>
        <taxon>Dothideomycetidae</taxon>
        <taxon>Myriangiales</taxon>
        <taxon>Elsinoaceae</taxon>
        <taxon>Elsinoe</taxon>
    </lineage>
</organism>
<comment type="similarity">
    <text evidence="1">Belongs to the CIA30 family.</text>
</comment>
<dbReference type="InterPro" id="IPR013857">
    <property type="entry name" value="NADH-UbQ_OxRdtase-assoc_prot30"/>
</dbReference>
<feature type="region of interest" description="Disordered" evidence="2">
    <location>
        <begin position="180"/>
        <end position="211"/>
    </location>
</feature>
<protein>
    <submittedName>
        <fullName evidence="4">NADH:ubiquinone oxidoreductase intermediate-associated protein 30</fullName>
    </submittedName>
</protein>
<dbReference type="EMBL" id="ML992507">
    <property type="protein sequence ID" value="KAF2223028.1"/>
    <property type="molecule type" value="Genomic_DNA"/>
</dbReference>
<dbReference type="AlphaFoldDB" id="A0A6A6GBN2"/>
<dbReference type="Pfam" id="PF08547">
    <property type="entry name" value="CIA30"/>
    <property type="match status" value="1"/>
</dbReference>
<evidence type="ECO:0000256" key="1">
    <source>
        <dbReference type="ARBA" id="ARBA00007884"/>
    </source>
</evidence>
<evidence type="ECO:0000259" key="3">
    <source>
        <dbReference type="Pfam" id="PF08547"/>
    </source>
</evidence>
<dbReference type="PANTHER" id="PTHR13194:SF19">
    <property type="entry name" value="NAD(P)-BINDING ROSSMANN-FOLD SUPERFAMILY PROTEIN"/>
    <property type="match status" value="1"/>
</dbReference>
<feature type="region of interest" description="Disordered" evidence="2">
    <location>
        <begin position="1"/>
        <end position="27"/>
    </location>
</feature>
<feature type="domain" description="NADH:ubiquinone oxidoreductase intermediate-associated protein 30" evidence="3">
    <location>
        <begin position="3"/>
        <end position="171"/>
    </location>
</feature>
<dbReference type="PANTHER" id="PTHR13194">
    <property type="entry name" value="COMPLEX I INTERMEDIATE-ASSOCIATED PROTEIN 30"/>
    <property type="match status" value="1"/>
</dbReference>
<name>A0A6A6GBN2_9PEZI</name>
<dbReference type="InterPro" id="IPR039131">
    <property type="entry name" value="NDUFAF1"/>
</dbReference>
<sequence>WKASDWTASDDRVRGGKSESYFETDGSSGRFFGDLDIDTLGGAGFASQRTTDDTRTWNLSNFDGIRVNVDKADAGKKYTLILKDSLLPKNADNGREQATTSYEYDFTTPSPSTIDHSSSTTILIPWSKFKATYRGREQDDAKPLETSSIKRISIMMRSFFGTQKGPFSITIRTISAYSDKGQSSIVPSGSADEKGGLIPSRPMGSSPGVRL</sequence>
<accession>A0A6A6GBN2</accession>
<keyword evidence="5" id="KW-1185">Reference proteome</keyword>
<dbReference type="Proteomes" id="UP000799538">
    <property type="component" value="Unassembled WGS sequence"/>
</dbReference>
<reference evidence="5" key="1">
    <citation type="journal article" date="2020" name="Stud. Mycol.">
        <title>101 Dothideomycetes genomes: A test case for predicting lifestyles and emergence of pathogens.</title>
        <authorList>
            <person name="Haridas S."/>
            <person name="Albert R."/>
            <person name="Binder M."/>
            <person name="Bloem J."/>
            <person name="LaButti K."/>
            <person name="Salamov A."/>
            <person name="Andreopoulos B."/>
            <person name="Baker S."/>
            <person name="Barry K."/>
            <person name="Bills G."/>
            <person name="Bluhm B."/>
            <person name="Cannon C."/>
            <person name="Castanera R."/>
            <person name="Culley D."/>
            <person name="Daum C."/>
            <person name="Ezra D."/>
            <person name="Gonzalez J."/>
            <person name="Henrissat B."/>
            <person name="Kuo A."/>
            <person name="Liang C."/>
            <person name="Lipzen A."/>
            <person name="Lutzoni F."/>
            <person name="Magnuson J."/>
            <person name="Mondo S."/>
            <person name="Nolan M."/>
            <person name="Ohm R."/>
            <person name="Pangilinan J."/>
            <person name="Park H.-J."/>
            <person name="Ramirez L."/>
            <person name="Alfaro M."/>
            <person name="Sun H."/>
            <person name="Tritt A."/>
            <person name="Yoshinaga Y."/>
            <person name="Zwiers L.-H."/>
            <person name="Turgeon B."/>
            <person name="Goodwin S."/>
            <person name="Spatafora J."/>
            <person name="Crous P."/>
            <person name="Grigoriev I."/>
        </authorList>
    </citation>
    <scope>NUCLEOTIDE SEQUENCE [LARGE SCALE GENOMIC DNA]</scope>
    <source>
        <strain evidence="5">CECT 20119</strain>
    </source>
</reference>
<dbReference type="GO" id="GO:0010257">
    <property type="term" value="P:NADH dehydrogenase complex assembly"/>
    <property type="evidence" value="ECO:0007669"/>
    <property type="project" value="TreeGrafter"/>
</dbReference>
<dbReference type="OrthoDB" id="426386at2759"/>
<gene>
    <name evidence="4" type="ORF">BDZ85DRAFT_198607</name>
</gene>
<dbReference type="SUPFAM" id="SSF49785">
    <property type="entry name" value="Galactose-binding domain-like"/>
    <property type="match status" value="1"/>
</dbReference>
<dbReference type="GO" id="GO:0051082">
    <property type="term" value="F:unfolded protein binding"/>
    <property type="evidence" value="ECO:0007669"/>
    <property type="project" value="TreeGrafter"/>
</dbReference>
<evidence type="ECO:0000256" key="2">
    <source>
        <dbReference type="SAM" id="MobiDB-lite"/>
    </source>
</evidence>